<keyword evidence="3" id="KW-0131">Cell cycle</keyword>
<feature type="domain" description="Cyclin C-terminal" evidence="7">
    <location>
        <begin position="203"/>
        <end position="327"/>
    </location>
</feature>
<evidence type="ECO:0000313" key="8">
    <source>
        <dbReference type="EMBL" id="GLC48869.1"/>
    </source>
</evidence>
<keyword evidence="9" id="KW-1185">Reference proteome</keyword>
<evidence type="ECO:0000256" key="2">
    <source>
        <dbReference type="ARBA" id="ARBA00023127"/>
    </source>
</evidence>
<gene>
    <name evidence="8" type="primary">PLEST005882</name>
    <name evidence="8" type="ORF">PLESTB_000157400</name>
</gene>
<dbReference type="InterPro" id="IPR036915">
    <property type="entry name" value="Cyclin-like_sf"/>
</dbReference>
<dbReference type="InterPro" id="IPR013763">
    <property type="entry name" value="Cyclin-like_dom"/>
</dbReference>
<dbReference type="SMART" id="SM00385">
    <property type="entry name" value="CYCLIN"/>
    <property type="match status" value="2"/>
</dbReference>
<protein>
    <recommendedName>
        <fullName evidence="10">Cyclin N-terminal domain-containing protein</fullName>
    </recommendedName>
</protein>
<dbReference type="InterPro" id="IPR006671">
    <property type="entry name" value="Cyclin_N"/>
</dbReference>
<evidence type="ECO:0000256" key="4">
    <source>
        <dbReference type="RuleBase" id="RU000383"/>
    </source>
</evidence>
<feature type="compositionally biased region" description="Basic residues" evidence="5">
    <location>
        <begin position="371"/>
        <end position="381"/>
    </location>
</feature>
<evidence type="ECO:0008006" key="10">
    <source>
        <dbReference type="Google" id="ProtNLM"/>
    </source>
</evidence>
<evidence type="ECO:0000256" key="1">
    <source>
        <dbReference type="ARBA" id="ARBA00022618"/>
    </source>
</evidence>
<organism evidence="8 9">
    <name type="scientific">Pleodorina starrii</name>
    <dbReference type="NCBI Taxonomy" id="330485"/>
    <lineage>
        <taxon>Eukaryota</taxon>
        <taxon>Viridiplantae</taxon>
        <taxon>Chlorophyta</taxon>
        <taxon>core chlorophytes</taxon>
        <taxon>Chlorophyceae</taxon>
        <taxon>CS clade</taxon>
        <taxon>Chlamydomonadales</taxon>
        <taxon>Volvocaceae</taxon>
        <taxon>Pleodorina</taxon>
    </lineage>
</organism>
<dbReference type="GO" id="GO:0051301">
    <property type="term" value="P:cell division"/>
    <property type="evidence" value="ECO:0007669"/>
    <property type="project" value="UniProtKB-KW"/>
</dbReference>
<dbReference type="Proteomes" id="UP001165080">
    <property type="component" value="Unassembled WGS sequence"/>
</dbReference>
<dbReference type="PROSITE" id="PS00292">
    <property type="entry name" value="CYCLINS"/>
    <property type="match status" value="1"/>
</dbReference>
<evidence type="ECO:0000313" key="9">
    <source>
        <dbReference type="Proteomes" id="UP001165080"/>
    </source>
</evidence>
<dbReference type="PANTHER" id="PTHR10177">
    <property type="entry name" value="CYCLINS"/>
    <property type="match status" value="1"/>
</dbReference>
<dbReference type="InterPro" id="IPR048258">
    <property type="entry name" value="Cyclins_cyclin-box"/>
</dbReference>
<keyword evidence="2 4" id="KW-0195">Cyclin</keyword>
<name>A0A9W6EXW8_9CHLO</name>
<proteinExistence type="inferred from homology"/>
<dbReference type="Pfam" id="PF00134">
    <property type="entry name" value="Cyclin_N"/>
    <property type="match status" value="1"/>
</dbReference>
<evidence type="ECO:0000259" key="6">
    <source>
        <dbReference type="SMART" id="SM00385"/>
    </source>
</evidence>
<keyword evidence="1" id="KW-0132">Cell division</keyword>
<evidence type="ECO:0000259" key="7">
    <source>
        <dbReference type="SMART" id="SM01332"/>
    </source>
</evidence>
<dbReference type="AlphaFoldDB" id="A0A9W6EXW8"/>
<comment type="caution">
    <text evidence="8">The sequence shown here is derived from an EMBL/GenBank/DDBJ whole genome shotgun (WGS) entry which is preliminary data.</text>
</comment>
<reference evidence="8 9" key="1">
    <citation type="journal article" date="2023" name="Commun. Biol.">
        <title>Reorganization of the ancestral sex-determining regions during the evolution of trioecy in Pleodorina starrii.</title>
        <authorList>
            <person name="Takahashi K."/>
            <person name="Suzuki S."/>
            <person name="Kawai-Toyooka H."/>
            <person name="Yamamoto K."/>
            <person name="Hamaji T."/>
            <person name="Ootsuki R."/>
            <person name="Yamaguchi H."/>
            <person name="Kawachi M."/>
            <person name="Higashiyama T."/>
            <person name="Nozaki H."/>
        </authorList>
    </citation>
    <scope>NUCLEOTIDE SEQUENCE [LARGE SCALE GENOMIC DNA]</scope>
    <source>
        <strain evidence="8 9">NIES-4479</strain>
    </source>
</reference>
<feature type="region of interest" description="Disordered" evidence="5">
    <location>
        <begin position="367"/>
        <end position="391"/>
    </location>
</feature>
<comment type="similarity">
    <text evidence="4">Belongs to the cyclin family.</text>
</comment>
<feature type="domain" description="Cyclin-like" evidence="6">
    <location>
        <begin position="207"/>
        <end position="295"/>
    </location>
</feature>
<dbReference type="Gene3D" id="1.10.472.10">
    <property type="entry name" value="Cyclin-like"/>
    <property type="match status" value="2"/>
</dbReference>
<dbReference type="OrthoDB" id="541636at2759"/>
<dbReference type="InterPro" id="IPR004367">
    <property type="entry name" value="Cyclin_C-dom"/>
</dbReference>
<feature type="compositionally biased region" description="Low complexity" evidence="5">
    <location>
        <begin position="382"/>
        <end position="391"/>
    </location>
</feature>
<evidence type="ECO:0000256" key="3">
    <source>
        <dbReference type="ARBA" id="ARBA00023306"/>
    </source>
</evidence>
<dbReference type="SUPFAM" id="SSF47954">
    <property type="entry name" value="Cyclin-like"/>
    <property type="match status" value="2"/>
</dbReference>
<feature type="domain" description="Cyclin-like" evidence="6">
    <location>
        <begin position="110"/>
        <end position="194"/>
    </location>
</feature>
<dbReference type="EMBL" id="BRXU01000002">
    <property type="protein sequence ID" value="GLC48869.1"/>
    <property type="molecule type" value="Genomic_DNA"/>
</dbReference>
<dbReference type="FunFam" id="1.10.472.10:FF:000001">
    <property type="entry name" value="G2/mitotic-specific cyclin"/>
    <property type="match status" value="1"/>
</dbReference>
<accession>A0A9W6EXW8</accession>
<dbReference type="InterPro" id="IPR039361">
    <property type="entry name" value="Cyclin"/>
</dbReference>
<dbReference type="Pfam" id="PF02984">
    <property type="entry name" value="Cyclin_C"/>
    <property type="match status" value="1"/>
</dbReference>
<dbReference type="SMART" id="SM01332">
    <property type="entry name" value="Cyclin_C"/>
    <property type="match status" value="1"/>
</dbReference>
<evidence type="ECO:0000256" key="5">
    <source>
        <dbReference type="SAM" id="MobiDB-lite"/>
    </source>
</evidence>
<sequence length="433" mass="46330">MESIGHAKRGASFETCDIECASGSSHKRCKQLNSGSEQYVWHGRQPGKAQLSTALRRAQSAPLDAQTIEQAICSDLEHWRGREVARLPCPDRMGLIQPEVTPAMRTTLVDWLGEVRDEFRLHSETLFLAVAYLDRFLAYKPVSRGRFQLLGLACVWVAAKFEEVYPPPMAAMLAMAENMYSANDLRAMEKEVLFTLDFGLAVPTSLRFLHYLLQITPLPAHPADATAARRLAESLLELSLLDTTFLGALPSHVAASAVYLALGLLRGEAEGLRAVMVLSRAEPHTLGALVKRLSQVLRDAAAQPQPCALLLRFRAWQSLHGDRCPAAAAVAAAPAPPPIHAAGPMGHSAAMTAGAVGTAVAQQPPDLLPRNHNHHNHHQHQQHCPVGTAAPTSAPTSAVAVAATGTAGCQALAPLCHARQVDQCAAAAVPLAA</sequence>